<dbReference type="AlphaFoldDB" id="A0AAV9VIE4"/>
<keyword evidence="2" id="KW-1185">Reference proteome</keyword>
<evidence type="ECO:0000313" key="1">
    <source>
        <dbReference type="EMBL" id="KAK6361358.1"/>
    </source>
</evidence>
<dbReference type="SUPFAM" id="SSF52047">
    <property type="entry name" value="RNI-like"/>
    <property type="match status" value="1"/>
</dbReference>
<proteinExistence type="predicted"/>
<accession>A0AAV9VIE4</accession>
<protein>
    <recommendedName>
        <fullName evidence="3">F-box domain-containing protein</fullName>
    </recommendedName>
</protein>
<dbReference type="Proteomes" id="UP001373714">
    <property type="component" value="Unassembled WGS sequence"/>
</dbReference>
<gene>
    <name evidence="1" type="ORF">TWF730_005092</name>
</gene>
<comment type="caution">
    <text evidence="1">The sequence shown here is derived from an EMBL/GenBank/DDBJ whole genome shotgun (WGS) entry which is preliminary data.</text>
</comment>
<organism evidence="1 2">
    <name type="scientific">Orbilia blumenaviensis</name>
    <dbReference type="NCBI Taxonomy" id="1796055"/>
    <lineage>
        <taxon>Eukaryota</taxon>
        <taxon>Fungi</taxon>
        <taxon>Dikarya</taxon>
        <taxon>Ascomycota</taxon>
        <taxon>Pezizomycotina</taxon>
        <taxon>Orbiliomycetes</taxon>
        <taxon>Orbiliales</taxon>
        <taxon>Orbiliaceae</taxon>
        <taxon>Orbilia</taxon>
    </lineage>
</organism>
<sequence>MTDYLSFNKLPFELQSDITGYLDKDAAKSLRLACPTPKVLAITGPIVFETLVVRLGNHRDSQAILDNLRHCLLNANNNIDFESNGILKYVRRLVVDTRYPFVVDDDFIATRPEWHAKQVDKADDYATVVSDEYIDSFMEVLKLIFSTISGRLKSLKWQTSDFPNFDLHGKLAQLLCIPATEREYELTVSCSFGYTCTLLQYLEPISGCDHFQIAGHHIASCVDWDSTNIIGLTTLLQRCKRLKSFYFISEVWIDDEALDVLWKEINEVEMLEEVKVQTRETIMGSVEPNIKPGRLKALSLGCSEDLIYHLALDPCAGFYDNLTAAGIRGITKITTLKHTPSFERLVLQQHAITDLTLHMKSLEDFLSIWGIIVPAVSKTLRRFRLTGRFGERSSEWSQTTSPPSALLKCKSLEEVEVPFIERDFRGPGPSVINGLPNLIRDFVRHCPKLTTIYTGDIGADHNVLYSLLNELRDFKSIDQIFRCRDLQIVLKRDAISEWGRVRSKTRVPRVGGEEDMVGVFDYYIHRWRLVEMAEDEEKVYKFQRMVDKCWMLNECWEDD</sequence>
<evidence type="ECO:0000313" key="2">
    <source>
        <dbReference type="Proteomes" id="UP001373714"/>
    </source>
</evidence>
<evidence type="ECO:0008006" key="3">
    <source>
        <dbReference type="Google" id="ProtNLM"/>
    </source>
</evidence>
<name>A0AAV9VIE4_9PEZI</name>
<reference evidence="1 2" key="1">
    <citation type="submission" date="2019-10" db="EMBL/GenBank/DDBJ databases">
        <authorList>
            <person name="Palmer J.M."/>
        </authorList>
    </citation>
    <scope>NUCLEOTIDE SEQUENCE [LARGE SCALE GENOMIC DNA]</scope>
    <source>
        <strain evidence="1 2">TWF730</strain>
    </source>
</reference>
<dbReference type="EMBL" id="JAVHNS010000002">
    <property type="protein sequence ID" value="KAK6361358.1"/>
    <property type="molecule type" value="Genomic_DNA"/>
</dbReference>